<dbReference type="InterPro" id="IPR036895">
    <property type="entry name" value="Uracil-DNA_glycosylase-like_sf"/>
</dbReference>
<sequence length="50" mass="5576">GAHWSGEAVPQVLGCYHVSQQNTFTGRLTPAMLDEVFTRARRLAGLDDFR</sequence>
<dbReference type="EMBL" id="JADPUN010000289">
    <property type="protein sequence ID" value="MBF9133752.1"/>
    <property type="molecule type" value="Genomic_DNA"/>
</dbReference>
<accession>A0ABS0H6J1</accession>
<name>A0ABS0H6J1_9ACTN</name>
<reference evidence="1 2" key="1">
    <citation type="submission" date="2020-11" db="EMBL/GenBank/DDBJ databases">
        <title>A novel isolate from a Black sea contaminated sediment with potential to produce alkanes: Plantactinospora alkalitolerans sp. nov.</title>
        <authorList>
            <person name="Carro L."/>
            <person name="Veyisoglu A."/>
            <person name="Guven K."/>
            <person name="Schumann P."/>
            <person name="Klenk H.-P."/>
            <person name="Sahin N."/>
        </authorList>
    </citation>
    <scope>NUCLEOTIDE SEQUENCE [LARGE SCALE GENOMIC DNA]</scope>
    <source>
        <strain evidence="1 2">S1510</strain>
    </source>
</reference>
<organism evidence="1 2">
    <name type="scientific">Plantactinospora alkalitolerans</name>
    <dbReference type="NCBI Taxonomy" id="2789879"/>
    <lineage>
        <taxon>Bacteria</taxon>
        <taxon>Bacillati</taxon>
        <taxon>Actinomycetota</taxon>
        <taxon>Actinomycetes</taxon>
        <taxon>Micromonosporales</taxon>
        <taxon>Micromonosporaceae</taxon>
        <taxon>Plantactinospora</taxon>
    </lineage>
</organism>
<keyword evidence="2" id="KW-1185">Reference proteome</keyword>
<evidence type="ECO:0000313" key="1">
    <source>
        <dbReference type="EMBL" id="MBF9133752.1"/>
    </source>
</evidence>
<dbReference type="Proteomes" id="UP000638560">
    <property type="component" value="Unassembled WGS sequence"/>
</dbReference>
<feature type="non-terminal residue" evidence="1">
    <location>
        <position position="1"/>
    </location>
</feature>
<dbReference type="Gene3D" id="3.40.470.10">
    <property type="entry name" value="Uracil-DNA glycosylase-like domain"/>
    <property type="match status" value="1"/>
</dbReference>
<proteinExistence type="predicted"/>
<protein>
    <submittedName>
        <fullName evidence="1">Uracil-DNA glycosylase</fullName>
    </submittedName>
</protein>
<comment type="caution">
    <text evidence="1">The sequence shown here is derived from an EMBL/GenBank/DDBJ whole genome shotgun (WGS) entry which is preliminary data.</text>
</comment>
<evidence type="ECO:0000313" key="2">
    <source>
        <dbReference type="Proteomes" id="UP000638560"/>
    </source>
</evidence>
<gene>
    <name evidence="1" type="ORF">I0C86_33180</name>
</gene>